<dbReference type="GO" id="GO:0016094">
    <property type="term" value="P:polyprenol biosynthetic process"/>
    <property type="evidence" value="ECO:0007669"/>
    <property type="project" value="TreeGrafter"/>
</dbReference>
<dbReference type="PROSITE" id="PS01066">
    <property type="entry name" value="UPP_SYNTHASE"/>
    <property type="match status" value="1"/>
</dbReference>
<dbReference type="Pfam" id="PF01255">
    <property type="entry name" value="Prenyltransf"/>
    <property type="match status" value="1"/>
</dbReference>
<dbReference type="EC" id="2.5.1.-" evidence="4"/>
<evidence type="ECO:0000256" key="3">
    <source>
        <dbReference type="ARBA" id="ARBA00047353"/>
    </source>
</evidence>
<dbReference type="InterPro" id="IPR036424">
    <property type="entry name" value="UPP_synth-like_sf"/>
</dbReference>
<proteinExistence type="inferred from homology"/>
<dbReference type="InterPro" id="IPR001441">
    <property type="entry name" value="UPP_synth-like"/>
</dbReference>
<evidence type="ECO:0000256" key="1">
    <source>
        <dbReference type="ARBA" id="ARBA00005432"/>
    </source>
</evidence>
<dbReference type="InterPro" id="IPR018520">
    <property type="entry name" value="UPP_synth-like_CS"/>
</dbReference>
<protein>
    <recommendedName>
        <fullName evidence="4">Alkyl transferase</fullName>
        <ecNumber evidence="4">2.5.1.-</ecNumber>
    </recommendedName>
</protein>
<dbReference type="GO" id="GO:0005783">
    <property type="term" value="C:endoplasmic reticulum"/>
    <property type="evidence" value="ECO:0007669"/>
    <property type="project" value="TreeGrafter"/>
</dbReference>
<name>A0A814YNL4_9BILA</name>
<evidence type="ECO:0000256" key="4">
    <source>
        <dbReference type="RuleBase" id="RU363018"/>
    </source>
</evidence>
<comment type="caution">
    <text evidence="5">The sequence shown here is derived from an EMBL/GenBank/DDBJ whole genome shotgun (WGS) entry which is preliminary data.</text>
</comment>
<dbReference type="GO" id="GO:0045547">
    <property type="term" value="F:ditrans,polycis-polyprenyl diphosphate synthase [(2E,6E)-farnesyl diphosphate specific] activity"/>
    <property type="evidence" value="ECO:0007669"/>
    <property type="project" value="UniProtKB-EC"/>
</dbReference>
<dbReference type="NCBIfam" id="TIGR00055">
    <property type="entry name" value="uppS"/>
    <property type="match status" value="1"/>
</dbReference>
<dbReference type="EMBL" id="CAJNOE010000469">
    <property type="protein sequence ID" value="CAF1231583.1"/>
    <property type="molecule type" value="Genomic_DNA"/>
</dbReference>
<gene>
    <name evidence="5" type="ORF">IZO911_LOCUS30285</name>
</gene>
<keyword evidence="4" id="KW-0472">Membrane</keyword>
<dbReference type="Proteomes" id="UP000663860">
    <property type="component" value="Unassembled WGS sequence"/>
</dbReference>
<reference evidence="5" key="1">
    <citation type="submission" date="2021-02" db="EMBL/GenBank/DDBJ databases">
        <authorList>
            <person name="Nowell W R."/>
        </authorList>
    </citation>
    <scope>NUCLEOTIDE SEQUENCE</scope>
</reference>
<evidence type="ECO:0000256" key="2">
    <source>
        <dbReference type="ARBA" id="ARBA00022679"/>
    </source>
</evidence>
<keyword evidence="2 4" id="KW-0808">Transferase</keyword>
<dbReference type="PANTHER" id="PTHR10291">
    <property type="entry name" value="DEHYDRODOLICHYL DIPHOSPHATE SYNTHASE FAMILY MEMBER"/>
    <property type="match status" value="1"/>
</dbReference>
<evidence type="ECO:0000313" key="5">
    <source>
        <dbReference type="EMBL" id="CAF1231583.1"/>
    </source>
</evidence>
<accession>A0A814YNL4</accession>
<dbReference type="AlphaFoldDB" id="A0A814YNL4"/>
<dbReference type="Gene3D" id="3.40.1180.10">
    <property type="entry name" value="Decaprenyl diphosphate synthase-like"/>
    <property type="match status" value="1"/>
</dbReference>
<dbReference type="SUPFAM" id="SSF64005">
    <property type="entry name" value="Undecaprenyl diphosphate synthase"/>
    <property type="match status" value="1"/>
</dbReference>
<keyword evidence="4" id="KW-0812">Transmembrane</keyword>
<comment type="catalytic activity">
    <reaction evidence="3">
        <text>n isopentenyl diphosphate + (2E,6E)-farnesyl diphosphate = a di-trans,poly-cis-polyprenyl diphosphate + n diphosphate</text>
        <dbReference type="Rhea" id="RHEA:53008"/>
        <dbReference type="Rhea" id="RHEA-COMP:19494"/>
        <dbReference type="ChEBI" id="CHEBI:33019"/>
        <dbReference type="ChEBI" id="CHEBI:128769"/>
        <dbReference type="ChEBI" id="CHEBI:136960"/>
        <dbReference type="ChEBI" id="CHEBI:175763"/>
        <dbReference type="EC" id="2.5.1.87"/>
    </reaction>
</comment>
<evidence type="ECO:0000313" key="6">
    <source>
        <dbReference type="Proteomes" id="UP000663860"/>
    </source>
</evidence>
<dbReference type="HAMAP" id="MF_01139">
    <property type="entry name" value="ISPT"/>
    <property type="match status" value="1"/>
</dbReference>
<keyword evidence="4" id="KW-1133">Transmembrane helix</keyword>
<organism evidence="5 6">
    <name type="scientific">Adineta steineri</name>
    <dbReference type="NCBI Taxonomy" id="433720"/>
    <lineage>
        <taxon>Eukaryota</taxon>
        <taxon>Metazoa</taxon>
        <taxon>Spiralia</taxon>
        <taxon>Gnathifera</taxon>
        <taxon>Rotifera</taxon>
        <taxon>Eurotatoria</taxon>
        <taxon>Bdelloidea</taxon>
        <taxon>Adinetida</taxon>
        <taxon>Adinetidae</taxon>
        <taxon>Adineta</taxon>
    </lineage>
</organism>
<dbReference type="PANTHER" id="PTHR10291:SF43">
    <property type="entry name" value="DEHYDRODOLICHYL DIPHOSPHATE SYNTHASE COMPLEX SUBUNIT DHDDS"/>
    <property type="match status" value="1"/>
</dbReference>
<comment type="similarity">
    <text evidence="1 4">Belongs to the UPP synthase family.</text>
</comment>
<feature type="transmembrane region" description="Helical" evidence="4">
    <location>
        <begin position="232"/>
        <end position="254"/>
    </location>
</feature>
<sequence length="306" mass="36210">MSVLEFNNSNNVHYSWLQRFAGNIIRYGCTSRLQHIAIVMDGNRRFARDLKLERARGHTLGADKLFDVCQWCHDLGIKELSVYAFSLENLKRSQDEIDTLMNIARLKLNEIVKSLDKIHEQQICIRVIGNLDLLPDDIQQSSYRLMKETDHYKNFVLNVCLYYTSRNEITSIIKNLAQACEKDLIHIDDIDDDLIIESLIISTSQTGHLPDIFLRTSGELRLSDFMLLQCRFSMWIFADVYWPAFSVWHLYWVILQFEMKSKTLTDIQKQCKNILQQDKTTDEKRNERIHTYLNWLEQQRIERLKL</sequence>
<dbReference type="CDD" id="cd00475">
    <property type="entry name" value="Cis_IPPS"/>
    <property type="match status" value="1"/>
</dbReference>